<protein>
    <submittedName>
        <fullName evidence="1">Asp/Glu/hydantoin racemase</fullName>
    </submittedName>
</protein>
<gene>
    <name evidence="1" type="ORF">ABS361_05660</name>
</gene>
<dbReference type="PANTHER" id="PTHR40267:SF1">
    <property type="entry name" value="BLR3294 PROTEIN"/>
    <property type="match status" value="1"/>
</dbReference>
<name>A0AAU7XCE2_9HYPH</name>
<dbReference type="KEGG" id="mflg:ABS361_05660"/>
<dbReference type="Pfam" id="PF17645">
    <property type="entry name" value="Amdase"/>
    <property type="match status" value="1"/>
</dbReference>
<reference evidence="1" key="1">
    <citation type="submission" date="2024-06" db="EMBL/GenBank/DDBJ databases">
        <title>Methylostella associata gen. nov., sp. nov., a novel Ancalomicrobiaceae-affiliated facultatively methylotrophic bacteria that feed on methanotrophs of the genus Methylococcus.</title>
        <authorList>
            <person name="Saltykova V."/>
            <person name="Danilova O.V."/>
            <person name="Oshkin I.Y."/>
            <person name="Belova S.E."/>
            <person name="Pimenov N.V."/>
            <person name="Dedysh S.N."/>
        </authorList>
    </citation>
    <scope>NUCLEOTIDE SEQUENCE</scope>
    <source>
        <strain evidence="1">S20</strain>
    </source>
</reference>
<dbReference type="InterPro" id="IPR026286">
    <property type="entry name" value="MaiA/AMDase"/>
</dbReference>
<dbReference type="PIRSF" id="PIRSF015736">
    <property type="entry name" value="MI"/>
    <property type="match status" value="1"/>
</dbReference>
<dbReference type="RefSeq" id="WP_407050847.1">
    <property type="nucleotide sequence ID" value="NZ_CP158568.1"/>
</dbReference>
<sequence length="243" mass="25468">MTHRIGMLTPSSNTVLEPVTAAMLGPEGDVTAHFSRFKVTEIALSDAALGQFDAEPMLAAADLLGHAKVDVVTWNGTSASWLGLDRDRALAAAIAARTGIRATTCVLSLFDLMRAKGIGSIGLVTPYTADVQAEIAKVYASEGIVVAAESHLGIRDNFSFGLVDRPTLDRQIATVAAARPEAIVILCTNVAGGPHVARWEAEHGVPVIDSVAVTLWGALSEFGRPGLATPEFGRLLFGRLLAG</sequence>
<proteinExistence type="predicted"/>
<dbReference type="Gene3D" id="3.40.50.12500">
    <property type="match status" value="1"/>
</dbReference>
<dbReference type="AlphaFoldDB" id="A0AAU7XCE2"/>
<accession>A0AAU7XCE2</accession>
<evidence type="ECO:0000313" key="1">
    <source>
        <dbReference type="EMBL" id="XBY45751.1"/>
    </source>
</evidence>
<organism evidence="1">
    <name type="scientific">Methyloraptor flagellatus</name>
    <dbReference type="NCBI Taxonomy" id="3162530"/>
    <lineage>
        <taxon>Bacteria</taxon>
        <taxon>Pseudomonadati</taxon>
        <taxon>Pseudomonadota</taxon>
        <taxon>Alphaproteobacteria</taxon>
        <taxon>Hyphomicrobiales</taxon>
        <taxon>Ancalomicrobiaceae</taxon>
        <taxon>Methyloraptor</taxon>
    </lineage>
</organism>
<dbReference type="PANTHER" id="PTHR40267">
    <property type="entry name" value="BLR3294 PROTEIN"/>
    <property type="match status" value="1"/>
</dbReference>
<dbReference type="EMBL" id="CP158568">
    <property type="protein sequence ID" value="XBY45751.1"/>
    <property type="molecule type" value="Genomic_DNA"/>
</dbReference>
<dbReference type="InterPro" id="IPR053714">
    <property type="entry name" value="Iso_Racemase_Enz_sf"/>
</dbReference>